<gene>
    <name evidence="2" type="ORF">SAMN05216177_1237</name>
</gene>
<evidence type="ECO:0000313" key="3">
    <source>
        <dbReference type="Proteomes" id="UP000182025"/>
    </source>
</evidence>
<reference evidence="3" key="1">
    <citation type="submission" date="2016-10" db="EMBL/GenBank/DDBJ databases">
        <authorList>
            <person name="Varghese N."/>
            <person name="Submissions S."/>
        </authorList>
    </citation>
    <scope>NUCLEOTIDE SEQUENCE [LARGE SCALE GENOMIC DNA]</scope>
    <source>
        <strain evidence="3">JCM 15604</strain>
    </source>
</reference>
<evidence type="ECO:0008006" key="4">
    <source>
        <dbReference type="Google" id="ProtNLM"/>
    </source>
</evidence>
<feature type="non-terminal residue" evidence="2">
    <location>
        <position position="73"/>
    </location>
</feature>
<accession>A0A1I5Z3U8</accession>
<feature type="region of interest" description="Disordered" evidence="1">
    <location>
        <begin position="50"/>
        <end position="73"/>
    </location>
</feature>
<organism evidence="2 3">
    <name type="scientific">Ectopseudomonas toyotomiensis</name>
    <dbReference type="NCBI Taxonomy" id="554344"/>
    <lineage>
        <taxon>Bacteria</taxon>
        <taxon>Pseudomonadati</taxon>
        <taxon>Pseudomonadota</taxon>
        <taxon>Gammaproteobacteria</taxon>
        <taxon>Pseudomonadales</taxon>
        <taxon>Pseudomonadaceae</taxon>
        <taxon>Ectopseudomonas</taxon>
    </lineage>
</organism>
<protein>
    <recommendedName>
        <fullName evidence="4">DUF2188 domain-containing protein</fullName>
    </recommendedName>
</protein>
<evidence type="ECO:0000256" key="1">
    <source>
        <dbReference type="SAM" id="MobiDB-lite"/>
    </source>
</evidence>
<dbReference type="Proteomes" id="UP000182025">
    <property type="component" value="Unassembled WGS sequence"/>
</dbReference>
<dbReference type="EMBL" id="FOXK01000023">
    <property type="protein sequence ID" value="SFQ51138.1"/>
    <property type="molecule type" value="Genomic_DNA"/>
</dbReference>
<dbReference type="AlphaFoldDB" id="A0A1I5Z3U8"/>
<sequence>MSKDQAVLAFVAYHISGGRYGVKNAAGERVGEFIGNKEEAQAEADRLINEQEAPAEDPIVFGGGETGLKPLTE</sequence>
<proteinExistence type="predicted"/>
<keyword evidence="3" id="KW-1185">Reference proteome</keyword>
<name>A0A1I5Z3U8_9GAMM</name>
<evidence type="ECO:0000313" key="2">
    <source>
        <dbReference type="EMBL" id="SFQ51138.1"/>
    </source>
</evidence>